<dbReference type="Pfam" id="PF12800">
    <property type="entry name" value="Fer4_4"/>
    <property type="match status" value="1"/>
</dbReference>
<dbReference type="InterPro" id="IPR017896">
    <property type="entry name" value="4Fe4S_Fe-S-bd"/>
</dbReference>
<dbReference type="Gene3D" id="3.30.70.20">
    <property type="match status" value="2"/>
</dbReference>
<feature type="domain" description="4Fe-4S ferredoxin-type" evidence="5">
    <location>
        <begin position="2"/>
        <end position="31"/>
    </location>
</feature>
<sequence>MNRFVIADPQLCIGCNTCMAACSEAHRLQGLQTEPRLVVVRSAEESAPQMCHQCEDAPCATVCPVNAIRREDKAIVLNESLCIGCKLCAIACPFGAITLSGSKPLDIPLDVCTPLAAPAPRPPRAVSPLLDWRPGIRAVAVKCDLCSFRPEGPACIDTCPTSAIVLVSDEALAKASARKRQLASLPNAGNWQPQSATGAAATEGGKNYDDAIKLVGTLVGALYGWRPVVIIALPS</sequence>
<dbReference type="InterPro" id="IPR017900">
    <property type="entry name" value="4Fe4S_Fe_S_CS"/>
</dbReference>
<evidence type="ECO:0000256" key="2">
    <source>
        <dbReference type="ARBA" id="ARBA00022723"/>
    </source>
</evidence>
<dbReference type="Proteomes" id="UP000676428">
    <property type="component" value="Chromosome"/>
</dbReference>
<protein>
    <submittedName>
        <fullName evidence="6">4Fe-4S dicluster domain-containing protein</fullName>
    </submittedName>
</protein>
<evidence type="ECO:0000313" key="6">
    <source>
        <dbReference type="EMBL" id="QVK23848.1"/>
    </source>
</evidence>
<dbReference type="SUPFAM" id="SSF54862">
    <property type="entry name" value="4Fe-4S ferredoxins"/>
    <property type="match status" value="1"/>
</dbReference>
<dbReference type="Pfam" id="PF00037">
    <property type="entry name" value="Fer4"/>
    <property type="match status" value="1"/>
</dbReference>
<evidence type="ECO:0000256" key="3">
    <source>
        <dbReference type="ARBA" id="ARBA00023004"/>
    </source>
</evidence>
<keyword evidence="2" id="KW-0479">Metal-binding</keyword>
<dbReference type="InterPro" id="IPR050294">
    <property type="entry name" value="RnfB_subfamily"/>
</dbReference>
<proteinExistence type="predicted"/>
<keyword evidence="7" id="KW-1185">Reference proteome</keyword>
<keyword evidence="4" id="KW-0411">Iron-sulfur</keyword>
<feature type="domain" description="4Fe-4S ferredoxin-type" evidence="5">
    <location>
        <begin position="73"/>
        <end position="102"/>
    </location>
</feature>
<dbReference type="PROSITE" id="PS00198">
    <property type="entry name" value="4FE4S_FER_1"/>
    <property type="match status" value="1"/>
</dbReference>
<dbReference type="PANTHER" id="PTHR42859:SF16">
    <property type="entry name" value="FORMATE HYDROGENLYASE SUBUNIT 2-RELATED"/>
    <property type="match status" value="1"/>
</dbReference>
<dbReference type="PROSITE" id="PS51379">
    <property type="entry name" value="4FE4S_FER_2"/>
    <property type="match status" value="2"/>
</dbReference>
<evidence type="ECO:0000259" key="5">
    <source>
        <dbReference type="PROSITE" id="PS51379"/>
    </source>
</evidence>
<evidence type="ECO:0000256" key="4">
    <source>
        <dbReference type="ARBA" id="ARBA00023014"/>
    </source>
</evidence>
<reference evidence="6 7" key="1">
    <citation type="journal article" date="2012" name="Int. J. Syst. Evol. Microbiol.">
        <title>Shewanella dokdonensis sp. nov., isolated from seawater.</title>
        <authorList>
            <person name="Sung H.R."/>
            <person name="Yoon J.H."/>
            <person name="Ghim S.Y."/>
        </authorList>
    </citation>
    <scope>NUCLEOTIDE SEQUENCE [LARGE SCALE GENOMIC DNA]</scope>
    <source>
        <strain evidence="6 7">DSM 23626</strain>
    </source>
</reference>
<name>A0ABX8DGR8_9GAMM</name>
<evidence type="ECO:0000256" key="1">
    <source>
        <dbReference type="ARBA" id="ARBA00022485"/>
    </source>
</evidence>
<dbReference type="PANTHER" id="PTHR42859">
    <property type="entry name" value="OXIDOREDUCTASE"/>
    <property type="match status" value="1"/>
</dbReference>
<dbReference type="CDD" id="cd10554">
    <property type="entry name" value="HycB_like"/>
    <property type="match status" value="1"/>
</dbReference>
<dbReference type="EMBL" id="CP074572">
    <property type="protein sequence ID" value="QVK23848.1"/>
    <property type="molecule type" value="Genomic_DNA"/>
</dbReference>
<dbReference type="RefSeq" id="WP_213682464.1">
    <property type="nucleotide sequence ID" value="NZ_CP074572.1"/>
</dbReference>
<evidence type="ECO:0000313" key="7">
    <source>
        <dbReference type="Proteomes" id="UP000676428"/>
    </source>
</evidence>
<keyword evidence="1" id="KW-0004">4Fe-4S</keyword>
<accession>A0ABX8DGR8</accession>
<organism evidence="6 7">
    <name type="scientific">Shewanella dokdonensis</name>
    <dbReference type="NCBI Taxonomy" id="712036"/>
    <lineage>
        <taxon>Bacteria</taxon>
        <taxon>Pseudomonadati</taxon>
        <taxon>Pseudomonadota</taxon>
        <taxon>Gammaproteobacteria</taxon>
        <taxon>Alteromonadales</taxon>
        <taxon>Shewanellaceae</taxon>
        <taxon>Shewanella</taxon>
    </lineage>
</organism>
<keyword evidence="3" id="KW-0408">Iron</keyword>
<gene>
    <name evidence="6" type="ORF">KHX94_04025</name>
</gene>